<evidence type="ECO:0000256" key="1">
    <source>
        <dbReference type="ARBA" id="ARBA00023015"/>
    </source>
</evidence>
<evidence type="ECO:0000313" key="5">
    <source>
        <dbReference type="EMBL" id="GLQ23878.1"/>
    </source>
</evidence>
<dbReference type="PRINTS" id="PR00040">
    <property type="entry name" value="HTHMERR"/>
</dbReference>
<gene>
    <name evidence="5" type="ORF">GCM10007853_17520</name>
</gene>
<dbReference type="SUPFAM" id="SSF46955">
    <property type="entry name" value="Putative DNA-binding domain"/>
    <property type="match status" value="1"/>
</dbReference>
<dbReference type="PANTHER" id="PTHR30204">
    <property type="entry name" value="REDOX-CYCLING DRUG-SENSING TRANSCRIPTIONAL ACTIVATOR SOXR"/>
    <property type="match status" value="1"/>
</dbReference>
<dbReference type="CDD" id="cd04785">
    <property type="entry name" value="HTH_CadR-PbrR-like"/>
    <property type="match status" value="1"/>
</dbReference>
<protein>
    <submittedName>
        <fullName evidence="5">MerR family transcriptional regulator</fullName>
    </submittedName>
</protein>
<keyword evidence="3" id="KW-0804">Transcription</keyword>
<dbReference type="PROSITE" id="PS50937">
    <property type="entry name" value="HTH_MERR_2"/>
    <property type="match status" value="1"/>
</dbReference>
<dbReference type="InterPro" id="IPR009061">
    <property type="entry name" value="DNA-bd_dom_put_sf"/>
</dbReference>
<dbReference type="PROSITE" id="PS00552">
    <property type="entry name" value="HTH_MERR_1"/>
    <property type="match status" value="1"/>
</dbReference>
<evidence type="ECO:0000256" key="3">
    <source>
        <dbReference type="ARBA" id="ARBA00023163"/>
    </source>
</evidence>
<keyword evidence="2" id="KW-0238">DNA-binding</keyword>
<feature type="domain" description="HTH merR-type" evidence="4">
    <location>
        <begin position="1"/>
        <end position="72"/>
    </location>
</feature>
<dbReference type="Pfam" id="PF13411">
    <property type="entry name" value="MerR_1"/>
    <property type="match status" value="1"/>
</dbReference>
<dbReference type="SMART" id="SM00422">
    <property type="entry name" value="HTH_MERR"/>
    <property type="match status" value="1"/>
</dbReference>
<evidence type="ECO:0000259" key="4">
    <source>
        <dbReference type="PROSITE" id="PS50937"/>
    </source>
</evidence>
<dbReference type="Gene3D" id="1.10.1660.10">
    <property type="match status" value="1"/>
</dbReference>
<comment type="caution">
    <text evidence="5">The sequence shown here is derived from an EMBL/GenBank/DDBJ whole genome shotgun (WGS) entry which is preliminary data.</text>
</comment>
<dbReference type="EMBL" id="BSNK01000002">
    <property type="protein sequence ID" value="GLQ23878.1"/>
    <property type="molecule type" value="Genomic_DNA"/>
</dbReference>
<organism evidence="5 6">
    <name type="scientific">Algimonas ampicilliniresistens</name>
    <dbReference type="NCBI Taxonomy" id="1298735"/>
    <lineage>
        <taxon>Bacteria</taxon>
        <taxon>Pseudomonadati</taxon>
        <taxon>Pseudomonadota</taxon>
        <taxon>Alphaproteobacteria</taxon>
        <taxon>Maricaulales</taxon>
        <taxon>Robiginitomaculaceae</taxon>
        <taxon>Algimonas</taxon>
    </lineage>
</organism>
<keyword evidence="1" id="KW-0805">Transcription regulation</keyword>
<evidence type="ECO:0000313" key="6">
    <source>
        <dbReference type="Proteomes" id="UP001161391"/>
    </source>
</evidence>
<reference evidence="5" key="2">
    <citation type="submission" date="2023-01" db="EMBL/GenBank/DDBJ databases">
        <title>Draft genome sequence of Algimonas ampicilliniresistens strain NBRC 108219.</title>
        <authorList>
            <person name="Sun Q."/>
            <person name="Mori K."/>
        </authorList>
    </citation>
    <scope>NUCLEOTIDE SEQUENCE</scope>
    <source>
        <strain evidence="5">NBRC 108219</strain>
    </source>
</reference>
<proteinExistence type="predicted"/>
<name>A0ABQ5V8V2_9PROT</name>
<reference evidence="5" key="1">
    <citation type="journal article" date="2014" name="Int. J. Syst. Evol. Microbiol.">
        <title>Complete genome of a new Firmicutes species belonging to the dominant human colonic microbiota ('Ruminococcus bicirculans') reveals two chromosomes and a selective capacity to utilize plant glucans.</title>
        <authorList>
            <consortium name="NISC Comparative Sequencing Program"/>
            <person name="Wegmann U."/>
            <person name="Louis P."/>
            <person name="Goesmann A."/>
            <person name="Henrissat B."/>
            <person name="Duncan S.H."/>
            <person name="Flint H.J."/>
        </authorList>
    </citation>
    <scope>NUCLEOTIDE SEQUENCE</scope>
    <source>
        <strain evidence="5">NBRC 108219</strain>
    </source>
</reference>
<sequence>MKPLTIGKVALATGVKVTTIRYYESIGLLAEPGRSESGQRQYGDDAIERLKFIRHARELGFAVPSIRDLIDMQSNAEGRCDSADAVAQKTLAKIRSRLARLKALEAELERMTTQCSGTSVKTCNILQVLSDHSLCADEVHVRPIDLDDTNFSGL</sequence>
<dbReference type="Proteomes" id="UP001161391">
    <property type="component" value="Unassembled WGS sequence"/>
</dbReference>
<dbReference type="InterPro" id="IPR047057">
    <property type="entry name" value="MerR_fam"/>
</dbReference>
<dbReference type="InterPro" id="IPR000551">
    <property type="entry name" value="MerR-type_HTH_dom"/>
</dbReference>
<evidence type="ECO:0000256" key="2">
    <source>
        <dbReference type="ARBA" id="ARBA00023125"/>
    </source>
</evidence>
<keyword evidence="6" id="KW-1185">Reference proteome</keyword>
<dbReference type="RefSeq" id="WP_284389738.1">
    <property type="nucleotide sequence ID" value="NZ_BSNK01000002.1"/>
</dbReference>
<dbReference type="PANTHER" id="PTHR30204:SF94">
    <property type="entry name" value="HEAVY METAL-DEPENDENT TRANSCRIPTIONAL REGULATOR HI_0293-RELATED"/>
    <property type="match status" value="1"/>
</dbReference>
<accession>A0ABQ5V8V2</accession>